<reference evidence="1 2" key="2">
    <citation type="submission" date="2018-11" db="EMBL/GenBank/DDBJ databases">
        <authorList>
            <consortium name="Pathogen Informatics"/>
        </authorList>
    </citation>
    <scope>NUCLEOTIDE SEQUENCE [LARGE SCALE GENOMIC DNA]</scope>
    <source>
        <strain evidence="1">Dakar</strain>
        <strain evidence="2">Dakar, Senegal</strain>
    </source>
</reference>
<reference evidence="3" key="1">
    <citation type="submission" date="2016-06" db="UniProtKB">
        <authorList>
            <consortium name="WormBaseParasite"/>
        </authorList>
    </citation>
    <scope>IDENTIFICATION</scope>
</reference>
<gene>
    <name evidence="1" type="ORF">SCUD_LOCUS18574</name>
</gene>
<name>A0A183KU34_9TREM</name>
<organism evidence="3">
    <name type="scientific">Schistosoma curassoni</name>
    <dbReference type="NCBI Taxonomy" id="6186"/>
    <lineage>
        <taxon>Eukaryota</taxon>
        <taxon>Metazoa</taxon>
        <taxon>Spiralia</taxon>
        <taxon>Lophotrochozoa</taxon>
        <taxon>Platyhelminthes</taxon>
        <taxon>Trematoda</taxon>
        <taxon>Digenea</taxon>
        <taxon>Strigeidida</taxon>
        <taxon>Schistosomatoidea</taxon>
        <taxon>Schistosomatidae</taxon>
        <taxon>Schistosoma</taxon>
    </lineage>
</organism>
<accession>A0A183KU34</accession>
<protein>
    <submittedName>
        <fullName evidence="1 3">Uncharacterized protein</fullName>
    </submittedName>
</protein>
<evidence type="ECO:0000313" key="2">
    <source>
        <dbReference type="Proteomes" id="UP000279833"/>
    </source>
</evidence>
<dbReference type="EMBL" id="UZAK01041206">
    <property type="protein sequence ID" value="VDP66207.1"/>
    <property type="molecule type" value="Genomic_DNA"/>
</dbReference>
<sequence>MVAGDQRLVHIPFVPSGYWSPCAPLVWNQGFPTPLGGLSVSTDPVKALDIHFSSSQFRKQHLCHGKAVSRTSLAEAIHPWPCESISRGRADSSHSRPYQGIWEVVFYVDLVLVTVKQVIG</sequence>
<proteinExistence type="predicted"/>
<keyword evidence="2" id="KW-1185">Reference proteome</keyword>
<evidence type="ECO:0000313" key="1">
    <source>
        <dbReference type="EMBL" id="VDP66207.1"/>
    </source>
</evidence>
<dbReference type="AlphaFoldDB" id="A0A183KU34"/>
<dbReference type="Proteomes" id="UP000279833">
    <property type="component" value="Unassembled WGS sequence"/>
</dbReference>
<evidence type="ECO:0000313" key="3">
    <source>
        <dbReference type="WBParaSite" id="SCUD_0001857701-mRNA-1"/>
    </source>
</evidence>
<dbReference type="WBParaSite" id="SCUD_0001857701-mRNA-1">
    <property type="protein sequence ID" value="SCUD_0001857701-mRNA-1"/>
    <property type="gene ID" value="SCUD_0001857701"/>
</dbReference>